<keyword evidence="3" id="KW-1003">Cell membrane</keyword>
<evidence type="ECO:0000313" key="8">
    <source>
        <dbReference type="EMBL" id="HGF34504.1"/>
    </source>
</evidence>
<evidence type="ECO:0000256" key="6">
    <source>
        <dbReference type="ARBA" id="ARBA00023136"/>
    </source>
</evidence>
<dbReference type="AlphaFoldDB" id="A0A7C3YZ47"/>
<feature type="transmembrane region" description="Helical" evidence="7">
    <location>
        <begin position="282"/>
        <end position="301"/>
    </location>
</feature>
<comment type="caution">
    <text evidence="8">The sequence shown here is derived from an EMBL/GenBank/DDBJ whole genome shotgun (WGS) entry which is preliminary data.</text>
</comment>
<dbReference type="GO" id="GO:0015109">
    <property type="term" value="F:chromate transmembrane transporter activity"/>
    <property type="evidence" value="ECO:0007669"/>
    <property type="project" value="InterPro"/>
</dbReference>
<feature type="transmembrane region" description="Helical" evidence="7">
    <location>
        <begin position="393"/>
        <end position="410"/>
    </location>
</feature>
<evidence type="ECO:0000256" key="4">
    <source>
        <dbReference type="ARBA" id="ARBA00022692"/>
    </source>
</evidence>
<dbReference type="PIRSF" id="PIRSF004810">
    <property type="entry name" value="ChrA"/>
    <property type="match status" value="1"/>
</dbReference>
<dbReference type="Pfam" id="PF02417">
    <property type="entry name" value="Chromate_transp"/>
    <property type="match status" value="2"/>
</dbReference>
<evidence type="ECO:0000256" key="2">
    <source>
        <dbReference type="ARBA" id="ARBA00005262"/>
    </source>
</evidence>
<dbReference type="PANTHER" id="PTHR43663">
    <property type="entry name" value="CHROMATE TRANSPORT PROTEIN-RELATED"/>
    <property type="match status" value="1"/>
</dbReference>
<feature type="transmembrane region" description="Helical" evidence="7">
    <location>
        <begin position="21"/>
        <end position="42"/>
    </location>
</feature>
<dbReference type="GO" id="GO:0005886">
    <property type="term" value="C:plasma membrane"/>
    <property type="evidence" value="ECO:0007669"/>
    <property type="project" value="UniProtKB-SubCell"/>
</dbReference>
<feature type="transmembrane region" description="Helical" evidence="7">
    <location>
        <begin position="307"/>
        <end position="331"/>
    </location>
</feature>
<feature type="transmembrane region" description="Helical" evidence="7">
    <location>
        <begin position="86"/>
        <end position="111"/>
    </location>
</feature>
<name>A0A7C3YZ47_9BACT</name>
<keyword evidence="5 7" id="KW-1133">Transmembrane helix</keyword>
<dbReference type="InterPro" id="IPR052518">
    <property type="entry name" value="CHR_Transporter"/>
</dbReference>
<evidence type="ECO:0000256" key="5">
    <source>
        <dbReference type="ARBA" id="ARBA00022989"/>
    </source>
</evidence>
<proteinExistence type="inferred from homology"/>
<feature type="transmembrane region" description="Helical" evidence="7">
    <location>
        <begin position="123"/>
        <end position="143"/>
    </location>
</feature>
<evidence type="ECO:0000256" key="3">
    <source>
        <dbReference type="ARBA" id="ARBA00022475"/>
    </source>
</evidence>
<dbReference type="InterPro" id="IPR003370">
    <property type="entry name" value="Chromate_transpt"/>
</dbReference>
<comment type="subcellular location">
    <subcellularLocation>
        <location evidence="1">Cell membrane</location>
        <topology evidence="1">Multi-pass membrane protein</topology>
    </subcellularLocation>
</comment>
<dbReference type="InterPro" id="IPR014047">
    <property type="entry name" value="Chr_Tranpt_l_chain"/>
</dbReference>
<evidence type="ECO:0000256" key="7">
    <source>
        <dbReference type="SAM" id="Phobius"/>
    </source>
</evidence>
<keyword evidence="4 7" id="KW-0812">Transmembrane</keyword>
<accession>A0A7C3YZ47</accession>
<dbReference type="NCBIfam" id="TIGR00937">
    <property type="entry name" value="2A51"/>
    <property type="match status" value="1"/>
</dbReference>
<keyword evidence="6 7" id="KW-0472">Membrane</keyword>
<feature type="transmembrane region" description="Helical" evidence="7">
    <location>
        <begin position="343"/>
        <end position="363"/>
    </location>
</feature>
<evidence type="ECO:0000256" key="1">
    <source>
        <dbReference type="ARBA" id="ARBA00004651"/>
    </source>
</evidence>
<dbReference type="EMBL" id="DTMF01000217">
    <property type="protein sequence ID" value="HGF34504.1"/>
    <property type="molecule type" value="Genomic_DNA"/>
</dbReference>
<comment type="similarity">
    <text evidence="2">Belongs to the chromate ion transporter (CHR) (TC 2.A.51) family.</text>
</comment>
<dbReference type="PANTHER" id="PTHR43663:SF1">
    <property type="entry name" value="CHROMATE TRANSPORTER"/>
    <property type="match status" value="1"/>
</dbReference>
<feature type="transmembrane region" description="Helical" evidence="7">
    <location>
        <begin position="237"/>
        <end position="262"/>
    </location>
</feature>
<gene>
    <name evidence="8" type="primary">chrA</name>
    <name evidence="8" type="ORF">ENW96_08995</name>
</gene>
<sequence>MEKTETPSAAENHKITLWQMALALLKIGAMGFGGGMAIIALMETDCVKKRSCVEVDDFLHGVGLGQILGPFAVNAAIFIGCRLFGLLGGLIGAVSFLLPSIVLVIVLSWLYVTFHHIPSLQGALVGLGPVVIALILSAAWSMGRKKLRSVVGAVIAAATCLAGVLHLNPIWTLLGAGLAGLALKLGPGPAQESGQSQSLPVIWAAGSVGNLAAPAPPLAAAGPLSRSAVGLAGVMGLIYLGWIFFKVGLVFFGGGFVLIPVLNHQLVNDLGWLTPQQFMDGVAISQLTPGPVAVLATFAGYLQAGVLGALVATAALFTPAMVLMLLLSTFYERLRTKRFAQDFLAGVEPAVIGLIVAAAIILAPGSISLARPLSIGLGLLALVLLTRFQWHPAFVLLIGAVAGIAAPGLLR</sequence>
<organism evidence="8">
    <name type="scientific">Desulfobacca acetoxidans</name>
    <dbReference type="NCBI Taxonomy" id="60893"/>
    <lineage>
        <taxon>Bacteria</taxon>
        <taxon>Pseudomonadati</taxon>
        <taxon>Thermodesulfobacteriota</taxon>
        <taxon>Desulfobaccia</taxon>
        <taxon>Desulfobaccales</taxon>
        <taxon>Desulfobaccaceae</taxon>
        <taxon>Desulfobacca</taxon>
    </lineage>
</organism>
<feature type="transmembrane region" description="Helical" evidence="7">
    <location>
        <begin position="58"/>
        <end position="79"/>
    </location>
</feature>
<protein>
    <submittedName>
        <fullName evidence="8">Chromate efflux transporter</fullName>
    </submittedName>
</protein>
<feature type="transmembrane region" description="Helical" evidence="7">
    <location>
        <begin position="150"/>
        <end position="171"/>
    </location>
</feature>
<reference evidence="8" key="1">
    <citation type="journal article" date="2020" name="mSystems">
        <title>Genome- and Community-Level Interaction Insights into Carbon Utilization and Element Cycling Functions of Hydrothermarchaeota in Hydrothermal Sediment.</title>
        <authorList>
            <person name="Zhou Z."/>
            <person name="Liu Y."/>
            <person name="Xu W."/>
            <person name="Pan J."/>
            <person name="Luo Z.H."/>
            <person name="Li M."/>
        </authorList>
    </citation>
    <scope>NUCLEOTIDE SEQUENCE [LARGE SCALE GENOMIC DNA]</scope>
    <source>
        <strain evidence="8">SpSt-897</strain>
    </source>
</reference>